<keyword evidence="1" id="KW-0732">Signal</keyword>
<keyword evidence="2" id="KW-0391">Immunity</keyword>
<dbReference type="InterPro" id="IPR003599">
    <property type="entry name" value="Ig_sub"/>
</dbReference>
<evidence type="ECO:0000259" key="3">
    <source>
        <dbReference type="PROSITE" id="PS50835"/>
    </source>
</evidence>
<evidence type="ECO:0000256" key="2">
    <source>
        <dbReference type="ARBA" id="ARBA00022859"/>
    </source>
</evidence>
<protein>
    <recommendedName>
        <fullName evidence="3">Ig-like domain-containing protein</fullName>
    </recommendedName>
</protein>
<sequence length="189" mass="20667">MDPGQVWSVAVCVLGAGPTDAGVTQTPRHLVTSRGQNLTLSCVPISSHYGLFWYRQRIGEGLELLMSFQNKESMEKMGSNDSYRFSVSWFQEKSCHLHVNPSSPSDSAFYLCASSEDTALQSTLPSVHKPPHPESRHRVMPGSEGAWEVLRSQLLSPAPSLCTPAPPTAQRSPQSTGTCCFSLLRKESS</sequence>
<dbReference type="InterPro" id="IPR013783">
    <property type="entry name" value="Ig-like_fold"/>
</dbReference>
<evidence type="ECO:0000256" key="1">
    <source>
        <dbReference type="ARBA" id="ARBA00022729"/>
    </source>
</evidence>
<dbReference type="SUPFAM" id="SSF48726">
    <property type="entry name" value="Immunoglobulin"/>
    <property type="match status" value="1"/>
</dbReference>
<dbReference type="Bgee" id="ENSOANG00000048626">
    <property type="expression patterns" value="Expressed in testis and 4 other cell types or tissues"/>
</dbReference>
<reference evidence="4" key="3">
    <citation type="submission" date="2025-09" db="UniProtKB">
        <authorList>
            <consortium name="Ensembl"/>
        </authorList>
    </citation>
    <scope>IDENTIFICATION</scope>
    <source>
        <strain evidence="4">Glennie</strain>
    </source>
</reference>
<reference evidence="4 5" key="1">
    <citation type="journal article" date="2008" name="Nature">
        <title>Genome analysis of the platypus reveals unique signatures of evolution.</title>
        <authorList>
            <person name="Warren W.C."/>
            <person name="Hillier L.W."/>
            <person name="Marshall Graves J.A."/>
            <person name="Birney E."/>
            <person name="Ponting C.P."/>
            <person name="Grutzner F."/>
            <person name="Belov K."/>
            <person name="Miller W."/>
            <person name="Clarke L."/>
            <person name="Chinwalla A.T."/>
            <person name="Yang S.P."/>
            <person name="Heger A."/>
            <person name="Locke D.P."/>
            <person name="Miethke P."/>
            <person name="Waters P.D."/>
            <person name="Veyrunes F."/>
            <person name="Fulton L."/>
            <person name="Fulton B."/>
            <person name="Graves T."/>
            <person name="Wallis J."/>
            <person name="Puente X.S."/>
            <person name="Lopez-Otin C."/>
            <person name="Ordonez G.R."/>
            <person name="Eichler E.E."/>
            <person name="Chen L."/>
            <person name="Cheng Z."/>
            <person name="Deakin J.E."/>
            <person name="Alsop A."/>
            <person name="Thompson K."/>
            <person name="Kirby P."/>
            <person name="Papenfuss A.T."/>
            <person name="Wakefield M.J."/>
            <person name="Olender T."/>
            <person name="Lancet D."/>
            <person name="Huttley G.A."/>
            <person name="Smit A.F."/>
            <person name="Pask A."/>
            <person name="Temple-Smith P."/>
            <person name="Batzer M.A."/>
            <person name="Walker J.A."/>
            <person name="Konkel M.K."/>
            <person name="Harris R.S."/>
            <person name="Whittington C.M."/>
            <person name="Wong E.S."/>
            <person name="Gemmell N.J."/>
            <person name="Buschiazzo E."/>
            <person name="Vargas Jentzsch I.M."/>
            <person name="Merkel A."/>
            <person name="Schmitz J."/>
            <person name="Zemann A."/>
            <person name="Churakov G."/>
            <person name="Kriegs J.O."/>
            <person name="Brosius J."/>
            <person name="Murchison E.P."/>
            <person name="Sachidanandam R."/>
            <person name="Smith C."/>
            <person name="Hannon G.J."/>
            <person name="Tsend-Ayush E."/>
            <person name="McMillan D."/>
            <person name="Attenborough R."/>
            <person name="Rens W."/>
            <person name="Ferguson-Smith M."/>
            <person name="Lefevre C.M."/>
            <person name="Sharp J.A."/>
            <person name="Nicholas K.R."/>
            <person name="Ray D.A."/>
            <person name="Kube M."/>
            <person name="Reinhardt R."/>
            <person name="Pringle T.H."/>
            <person name="Taylor J."/>
            <person name="Jones R.C."/>
            <person name="Nixon B."/>
            <person name="Dacheux J.L."/>
            <person name="Niwa H."/>
            <person name="Sekita Y."/>
            <person name="Huang X."/>
            <person name="Stark A."/>
            <person name="Kheradpour P."/>
            <person name="Kellis M."/>
            <person name="Flicek P."/>
            <person name="Chen Y."/>
            <person name="Webber C."/>
            <person name="Hardison R."/>
            <person name="Nelson J."/>
            <person name="Hallsworth-Pepin K."/>
            <person name="Delehaunty K."/>
            <person name="Markovic C."/>
            <person name="Minx P."/>
            <person name="Feng Y."/>
            <person name="Kremitzki C."/>
            <person name="Mitreva M."/>
            <person name="Glasscock J."/>
            <person name="Wylie T."/>
            <person name="Wohldmann P."/>
            <person name="Thiru P."/>
            <person name="Nhan M.N."/>
            <person name="Pohl C.S."/>
            <person name="Smith S.M."/>
            <person name="Hou S."/>
            <person name="Nefedov M."/>
            <person name="de Jong P.J."/>
            <person name="Renfree M.B."/>
            <person name="Mardis E.R."/>
            <person name="Wilson R.K."/>
        </authorList>
    </citation>
    <scope>NUCLEOTIDE SEQUENCE [LARGE SCALE GENOMIC DNA]</scope>
    <source>
        <strain evidence="4 5">Glennie</strain>
    </source>
</reference>
<feature type="domain" description="Ig-like" evidence="3">
    <location>
        <begin position="18"/>
        <end position="128"/>
    </location>
</feature>
<dbReference type="InterPro" id="IPR007110">
    <property type="entry name" value="Ig-like_dom"/>
</dbReference>
<dbReference type="GO" id="GO:0002376">
    <property type="term" value="P:immune system process"/>
    <property type="evidence" value="ECO:0007669"/>
    <property type="project" value="UniProtKB-KW"/>
</dbReference>
<dbReference type="Proteomes" id="UP000002279">
    <property type="component" value="Chromosome 2"/>
</dbReference>
<dbReference type="PROSITE" id="PS50835">
    <property type="entry name" value="IG_LIKE"/>
    <property type="match status" value="1"/>
</dbReference>
<accession>A0A6I8PQS5</accession>
<dbReference type="Pfam" id="PF07686">
    <property type="entry name" value="V-set"/>
    <property type="match status" value="1"/>
</dbReference>
<dbReference type="InterPro" id="IPR013106">
    <property type="entry name" value="Ig_V-set"/>
</dbReference>
<name>A0A6I8PQS5_ORNAN</name>
<keyword evidence="5" id="KW-1185">Reference proteome</keyword>
<dbReference type="PANTHER" id="PTHR23268">
    <property type="entry name" value="T-CELL RECEPTOR BETA CHAIN"/>
    <property type="match status" value="1"/>
</dbReference>
<evidence type="ECO:0000313" key="5">
    <source>
        <dbReference type="Proteomes" id="UP000002279"/>
    </source>
</evidence>
<dbReference type="GeneTree" id="ENSGT00940000162509"/>
<dbReference type="AlphaFoldDB" id="A0A6I8PQS5"/>
<dbReference type="Gene3D" id="2.60.40.10">
    <property type="entry name" value="Immunoglobulins"/>
    <property type="match status" value="1"/>
</dbReference>
<proteinExistence type="predicted"/>
<dbReference type="Ensembl" id="ENSOANT00000072601.1">
    <property type="protein sequence ID" value="ENSOANP00000053987.1"/>
    <property type="gene ID" value="ENSOANG00000048626.1"/>
</dbReference>
<dbReference type="SMART" id="SM00409">
    <property type="entry name" value="IG"/>
    <property type="match status" value="1"/>
</dbReference>
<evidence type="ECO:0000313" key="4">
    <source>
        <dbReference type="Ensembl" id="ENSOANP00000053987.1"/>
    </source>
</evidence>
<dbReference type="PANTHER" id="PTHR23268:SF14">
    <property type="entry name" value="T CELL RECEPTOR BETA VARIABLE 12-3-RELATED"/>
    <property type="match status" value="1"/>
</dbReference>
<reference evidence="4" key="2">
    <citation type="submission" date="2025-08" db="UniProtKB">
        <authorList>
            <consortium name="Ensembl"/>
        </authorList>
    </citation>
    <scope>IDENTIFICATION</scope>
    <source>
        <strain evidence="4">Glennie</strain>
    </source>
</reference>
<dbReference type="InterPro" id="IPR036179">
    <property type="entry name" value="Ig-like_dom_sf"/>
</dbReference>
<organism evidence="4 5">
    <name type="scientific">Ornithorhynchus anatinus</name>
    <name type="common">Duckbill platypus</name>
    <dbReference type="NCBI Taxonomy" id="9258"/>
    <lineage>
        <taxon>Eukaryota</taxon>
        <taxon>Metazoa</taxon>
        <taxon>Chordata</taxon>
        <taxon>Craniata</taxon>
        <taxon>Vertebrata</taxon>
        <taxon>Euteleostomi</taxon>
        <taxon>Mammalia</taxon>
        <taxon>Monotremata</taxon>
        <taxon>Ornithorhynchidae</taxon>
        <taxon>Ornithorhynchus</taxon>
    </lineage>
</organism>
<dbReference type="SMART" id="SM00406">
    <property type="entry name" value="IGv"/>
    <property type="match status" value="1"/>
</dbReference>
<dbReference type="InterPro" id="IPR050413">
    <property type="entry name" value="TCR_beta_variable"/>
</dbReference>